<reference evidence="1" key="1">
    <citation type="journal article" date="2020" name="Microb. Genom.">
        <title>Genetic diversity of clinical and environmental Mucorales isolates obtained from an investigation of mucormycosis cases among solid organ transplant recipients.</title>
        <authorList>
            <person name="Nguyen M.H."/>
            <person name="Kaul D."/>
            <person name="Muto C."/>
            <person name="Cheng S.J."/>
            <person name="Richter R.A."/>
            <person name="Bruno V.M."/>
            <person name="Liu G."/>
            <person name="Beyhan S."/>
            <person name="Sundermann A.J."/>
            <person name="Mounaud S."/>
            <person name="Pasculle A.W."/>
            <person name="Nierman W.C."/>
            <person name="Driscoll E."/>
            <person name="Cumbie R."/>
            <person name="Clancy C.J."/>
            <person name="Dupont C.L."/>
        </authorList>
    </citation>
    <scope>NUCLEOTIDE SEQUENCE</scope>
    <source>
        <strain evidence="1">GL11</strain>
    </source>
</reference>
<organism evidence="1 2">
    <name type="scientific">Rhizopus oryzae</name>
    <name type="common">Mucormycosis agent</name>
    <name type="synonym">Rhizopus arrhizus var. delemar</name>
    <dbReference type="NCBI Taxonomy" id="64495"/>
    <lineage>
        <taxon>Eukaryota</taxon>
        <taxon>Fungi</taxon>
        <taxon>Fungi incertae sedis</taxon>
        <taxon>Mucoromycota</taxon>
        <taxon>Mucoromycotina</taxon>
        <taxon>Mucoromycetes</taxon>
        <taxon>Mucorales</taxon>
        <taxon>Mucorineae</taxon>
        <taxon>Rhizopodaceae</taxon>
        <taxon>Rhizopus</taxon>
    </lineage>
</organism>
<sequence length="232" mass="26175">MSVKNILLRALEQGSDISKDTWYIASVSVMASVNHPEDVRDVYDVISNHINQMQGKSQSVKNDLMSKIVLRMREAALKSHVIIGFPKTINVLQHLADATPDTIKSLLPKKPLRKEESWSDVQFQRQRGKELFDRIYSHHTEKVIKNMYSTHPDLAQTALHHLYGPILSDVSVLNPKETSLVVVAGLMAENIPLQLKGHRYGAIHNGATEQEIRKVESLVSELADHYKIPIDS</sequence>
<dbReference type="Proteomes" id="UP000716291">
    <property type="component" value="Unassembled WGS sequence"/>
</dbReference>
<evidence type="ECO:0000313" key="2">
    <source>
        <dbReference type="Proteomes" id="UP000716291"/>
    </source>
</evidence>
<dbReference type="SUPFAM" id="SSF69118">
    <property type="entry name" value="AhpD-like"/>
    <property type="match status" value="1"/>
</dbReference>
<evidence type="ECO:0000313" key="1">
    <source>
        <dbReference type="EMBL" id="KAG1312375.1"/>
    </source>
</evidence>
<name>A0A9P6XFS4_RHIOR</name>
<keyword evidence="2" id="KW-1185">Reference proteome</keyword>
<comment type="caution">
    <text evidence="1">The sequence shown here is derived from an EMBL/GenBank/DDBJ whole genome shotgun (WGS) entry which is preliminary data.</text>
</comment>
<dbReference type="Gene3D" id="1.20.1290.10">
    <property type="entry name" value="AhpD-like"/>
    <property type="match status" value="1"/>
</dbReference>
<dbReference type="OrthoDB" id="5537330at2759"/>
<protein>
    <recommendedName>
        <fullName evidence="3">Carboxymuconolactone decarboxylase-like domain-containing protein</fullName>
    </recommendedName>
</protein>
<dbReference type="InterPro" id="IPR052999">
    <property type="entry name" value="PTS1_Protein"/>
</dbReference>
<gene>
    <name evidence="1" type="ORF">G6F64_003078</name>
</gene>
<dbReference type="AlphaFoldDB" id="A0A9P6XFS4"/>
<evidence type="ECO:0008006" key="3">
    <source>
        <dbReference type="Google" id="ProtNLM"/>
    </source>
</evidence>
<dbReference type="EMBL" id="JAANQT010000289">
    <property type="protein sequence ID" value="KAG1312375.1"/>
    <property type="molecule type" value="Genomic_DNA"/>
</dbReference>
<proteinExistence type="predicted"/>
<dbReference type="PANTHER" id="PTHR28180">
    <property type="entry name" value="CONSERVED MITOCHONDRIAL PROTEIN-RELATED"/>
    <property type="match status" value="1"/>
</dbReference>
<dbReference type="PANTHER" id="PTHR28180:SF2">
    <property type="entry name" value="PEROXISOMAL PROTEIN 2"/>
    <property type="match status" value="1"/>
</dbReference>
<dbReference type="InterPro" id="IPR029032">
    <property type="entry name" value="AhpD-like"/>
</dbReference>
<accession>A0A9P6XFS4</accession>